<comment type="similarity">
    <text evidence="2">Belongs to the MsrB Met sulfoxide reductase family.</text>
</comment>
<evidence type="ECO:0000259" key="8">
    <source>
        <dbReference type="PROSITE" id="PS51790"/>
    </source>
</evidence>
<evidence type="ECO:0000256" key="2">
    <source>
        <dbReference type="ARBA" id="ARBA00007174"/>
    </source>
</evidence>
<proteinExistence type="inferred from homology"/>
<comment type="cofactor">
    <cofactor evidence="1">
        <name>Zn(2+)</name>
        <dbReference type="ChEBI" id="CHEBI:29105"/>
    </cofactor>
</comment>
<evidence type="ECO:0000256" key="7">
    <source>
        <dbReference type="ARBA" id="ARBA00048488"/>
    </source>
</evidence>
<dbReference type="EMBL" id="CP036526">
    <property type="protein sequence ID" value="QDT09977.1"/>
    <property type="molecule type" value="Genomic_DNA"/>
</dbReference>
<gene>
    <name evidence="9" type="primary">msrB_1</name>
    <name evidence="9" type="ORF">K239x_19300</name>
</gene>
<name>A0A517NS68_9BACT</name>
<dbReference type="OrthoDB" id="4174719at2"/>
<dbReference type="PROSITE" id="PS51790">
    <property type="entry name" value="MSRB"/>
    <property type="match status" value="1"/>
</dbReference>
<dbReference type="Proteomes" id="UP000319817">
    <property type="component" value="Chromosome"/>
</dbReference>
<dbReference type="Pfam" id="PF01641">
    <property type="entry name" value="SelR"/>
    <property type="match status" value="1"/>
</dbReference>
<evidence type="ECO:0000256" key="5">
    <source>
        <dbReference type="ARBA" id="ARBA00022833"/>
    </source>
</evidence>
<dbReference type="Gene3D" id="2.170.150.20">
    <property type="entry name" value="Peptide methionine sulfoxide reductase"/>
    <property type="match status" value="1"/>
</dbReference>
<dbReference type="InterPro" id="IPR011057">
    <property type="entry name" value="Mss4-like_sf"/>
</dbReference>
<dbReference type="SUPFAM" id="SSF51316">
    <property type="entry name" value="Mss4-like"/>
    <property type="match status" value="1"/>
</dbReference>
<protein>
    <recommendedName>
        <fullName evidence="3">peptide-methionine (R)-S-oxide reductase</fullName>
        <ecNumber evidence="3">1.8.4.12</ecNumber>
    </recommendedName>
</protein>
<evidence type="ECO:0000256" key="6">
    <source>
        <dbReference type="ARBA" id="ARBA00023002"/>
    </source>
</evidence>
<dbReference type="InterPro" id="IPR028427">
    <property type="entry name" value="Met_Sox_Rdtase_MsrB"/>
</dbReference>
<dbReference type="RefSeq" id="WP_145417528.1">
    <property type="nucleotide sequence ID" value="NZ_CP036526.1"/>
</dbReference>
<accession>A0A517NS68</accession>
<keyword evidence="6 9" id="KW-0560">Oxidoreductase</keyword>
<keyword evidence="10" id="KW-1185">Reference proteome</keyword>
<dbReference type="NCBIfam" id="TIGR00357">
    <property type="entry name" value="peptide-methionine (R)-S-oxide reductase MsrB"/>
    <property type="match status" value="1"/>
</dbReference>
<dbReference type="GO" id="GO:0046872">
    <property type="term" value="F:metal ion binding"/>
    <property type="evidence" value="ECO:0007669"/>
    <property type="project" value="UniProtKB-KW"/>
</dbReference>
<dbReference type="PANTHER" id="PTHR10173">
    <property type="entry name" value="METHIONINE SULFOXIDE REDUCTASE"/>
    <property type="match status" value="1"/>
</dbReference>
<dbReference type="AlphaFoldDB" id="A0A517NS68"/>
<dbReference type="GO" id="GO:0033743">
    <property type="term" value="F:peptide-methionine (R)-S-oxide reductase activity"/>
    <property type="evidence" value="ECO:0007669"/>
    <property type="project" value="UniProtKB-EC"/>
</dbReference>
<sequence>MKKTRILTIDRRRDLLSLFVIMAATTLSLLAITISQADEKAATKATDEKTAAAEEPYQPKSEIELRRELSKIQFYVTQEEGTEKAFRNLYWNNKKDGEYHCVVCGQPLFTSRTKFKSGTGWPSFYAPVNKQSVGFREDWKLFYSRTEVHCQRCTSHLGHVFNDGPKPTGKRYCMNSAAMKFIEKSAAKKETAESEKE</sequence>
<keyword evidence="5" id="KW-0862">Zinc</keyword>
<evidence type="ECO:0000313" key="10">
    <source>
        <dbReference type="Proteomes" id="UP000319817"/>
    </source>
</evidence>
<dbReference type="FunFam" id="2.170.150.20:FF:000001">
    <property type="entry name" value="Peptide methionine sulfoxide reductase MsrB"/>
    <property type="match status" value="1"/>
</dbReference>
<dbReference type="EC" id="1.8.4.12" evidence="3"/>
<reference evidence="9 10" key="1">
    <citation type="submission" date="2019-02" db="EMBL/GenBank/DDBJ databases">
        <title>Deep-cultivation of Planctomycetes and their phenomic and genomic characterization uncovers novel biology.</title>
        <authorList>
            <person name="Wiegand S."/>
            <person name="Jogler M."/>
            <person name="Boedeker C."/>
            <person name="Pinto D."/>
            <person name="Vollmers J."/>
            <person name="Rivas-Marin E."/>
            <person name="Kohn T."/>
            <person name="Peeters S.H."/>
            <person name="Heuer A."/>
            <person name="Rast P."/>
            <person name="Oberbeckmann S."/>
            <person name="Bunk B."/>
            <person name="Jeske O."/>
            <person name="Meyerdierks A."/>
            <person name="Storesund J.E."/>
            <person name="Kallscheuer N."/>
            <person name="Luecker S."/>
            <person name="Lage O.M."/>
            <person name="Pohl T."/>
            <person name="Merkel B.J."/>
            <person name="Hornburger P."/>
            <person name="Mueller R.-W."/>
            <person name="Bruemmer F."/>
            <person name="Labrenz M."/>
            <person name="Spormann A.M."/>
            <person name="Op den Camp H."/>
            <person name="Overmann J."/>
            <person name="Amann R."/>
            <person name="Jetten M.S.M."/>
            <person name="Mascher T."/>
            <person name="Medema M.H."/>
            <person name="Devos D.P."/>
            <person name="Kaster A.-K."/>
            <person name="Ovreas L."/>
            <person name="Rohde M."/>
            <person name="Galperin M.Y."/>
            <person name="Jogler C."/>
        </authorList>
    </citation>
    <scope>NUCLEOTIDE SEQUENCE [LARGE SCALE GENOMIC DNA]</scope>
    <source>
        <strain evidence="9 10">K23_9</strain>
    </source>
</reference>
<evidence type="ECO:0000256" key="1">
    <source>
        <dbReference type="ARBA" id="ARBA00001947"/>
    </source>
</evidence>
<evidence type="ECO:0000256" key="3">
    <source>
        <dbReference type="ARBA" id="ARBA00012499"/>
    </source>
</evidence>
<dbReference type="GO" id="GO:0030091">
    <property type="term" value="P:protein repair"/>
    <property type="evidence" value="ECO:0007669"/>
    <property type="project" value="InterPro"/>
</dbReference>
<comment type="catalytic activity">
    <reaction evidence="7">
        <text>L-methionyl-[protein] + [thioredoxin]-disulfide + H2O = L-methionyl-(R)-S-oxide-[protein] + [thioredoxin]-dithiol</text>
        <dbReference type="Rhea" id="RHEA:24164"/>
        <dbReference type="Rhea" id="RHEA-COMP:10698"/>
        <dbReference type="Rhea" id="RHEA-COMP:10700"/>
        <dbReference type="Rhea" id="RHEA-COMP:12313"/>
        <dbReference type="Rhea" id="RHEA-COMP:12314"/>
        <dbReference type="ChEBI" id="CHEBI:15377"/>
        <dbReference type="ChEBI" id="CHEBI:16044"/>
        <dbReference type="ChEBI" id="CHEBI:29950"/>
        <dbReference type="ChEBI" id="CHEBI:45764"/>
        <dbReference type="ChEBI" id="CHEBI:50058"/>
        <dbReference type="EC" id="1.8.4.12"/>
    </reaction>
</comment>
<keyword evidence="4" id="KW-0479">Metal-binding</keyword>
<dbReference type="PANTHER" id="PTHR10173:SF52">
    <property type="entry name" value="METHIONINE-R-SULFOXIDE REDUCTASE B1"/>
    <property type="match status" value="1"/>
</dbReference>
<dbReference type="GO" id="GO:0005737">
    <property type="term" value="C:cytoplasm"/>
    <property type="evidence" value="ECO:0007669"/>
    <property type="project" value="TreeGrafter"/>
</dbReference>
<evidence type="ECO:0000256" key="4">
    <source>
        <dbReference type="ARBA" id="ARBA00022723"/>
    </source>
</evidence>
<organism evidence="9 10">
    <name type="scientific">Stieleria marina</name>
    <dbReference type="NCBI Taxonomy" id="1930275"/>
    <lineage>
        <taxon>Bacteria</taxon>
        <taxon>Pseudomonadati</taxon>
        <taxon>Planctomycetota</taxon>
        <taxon>Planctomycetia</taxon>
        <taxon>Pirellulales</taxon>
        <taxon>Pirellulaceae</taxon>
        <taxon>Stieleria</taxon>
    </lineage>
</organism>
<dbReference type="InterPro" id="IPR002579">
    <property type="entry name" value="Met_Sox_Rdtase_MsrB_dom"/>
</dbReference>
<feature type="domain" description="MsrB" evidence="8">
    <location>
        <begin position="62"/>
        <end position="184"/>
    </location>
</feature>
<dbReference type="GO" id="GO:0006979">
    <property type="term" value="P:response to oxidative stress"/>
    <property type="evidence" value="ECO:0007669"/>
    <property type="project" value="InterPro"/>
</dbReference>
<evidence type="ECO:0000313" key="9">
    <source>
        <dbReference type="EMBL" id="QDT09977.1"/>
    </source>
</evidence>